<evidence type="ECO:0000313" key="1">
    <source>
        <dbReference type="EMBL" id="CAG7817667.1"/>
    </source>
</evidence>
<evidence type="ECO:0000313" key="2">
    <source>
        <dbReference type="Proteomes" id="UP000708208"/>
    </source>
</evidence>
<gene>
    <name evidence="1" type="ORF">AFUS01_LOCUS28219</name>
</gene>
<feature type="non-terminal residue" evidence="1">
    <location>
        <position position="1"/>
    </location>
</feature>
<proteinExistence type="predicted"/>
<accession>A0A8J2KQX2</accession>
<protein>
    <submittedName>
        <fullName evidence="1">Uncharacterized protein</fullName>
    </submittedName>
</protein>
<comment type="caution">
    <text evidence="1">The sequence shown here is derived from an EMBL/GenBank/DDBJ whole genome shotgun (WGS) entry which is preliminary data.</text>
</comment>
<reference evidence="1" key="1">
    <citation type="submission" date="2021-06" db="EMBL/GenBank/DDBJ databases">
        <authorList>
            <person name="Hodson N. C."/>
            <person name="Mongue J. A."/>
            <person name="Jaron S. K."/>
        </authorList>
    </citation>
    <scope>NUCLEOTIDE SEQUENCE</scope>
</reference>
<keyword evidence="2" id="KW-1185">Reference proteome</keyword>
<dbReference type="EMBL" id="CAJVCH010400182">
    <property type="protein sequence ID" value="CAG7817667.1"/>
    <property type="molecule type" value="Genomic_DNA"/>
</dbReference>
<dbReference type="Proteomes" id="UP000708208">
    <property type="component" value="Unassembled WGS sequence"/>
</dbReference>
<sequence length="77" mass="8604">NSLLSRPREDNLAGDKEAGTIYIHPTIPTQYEEDTCLAAEMEDSINQKCEPITTSHIWDCRHNSACEFADFALASAF</sequence>
<dbReference type="AlphaFoldDB" id="A0A8J2KQX2"/>
<organism evidence="1 2">
    <name type="scientific">Allacma fusca</name>
    <dbReference type="NCBI Taxonomy" id="39272"/>
    <lineage>
        <taxon>Eukaryota</taxon>
        <taxon>Metazoa</taxon>
        <taxon>Ecdysozoa</taxon>
        <taxon>Arthropoda</taxon>
        <taxon>Hexapoda</taxon>
        <taxon>Collembola</taxon>
        <taxon>Symphypleona</taxon>
        <taxon>Sminthuridae</taxon>
        <taxon>Allacma</taxon>
    </lineage>
</organism>
<name>A0A8J2KQX2_9HEXA</name>